<dbReference type="InterPro" id="IPR001650">
    <property type="entry name" value="Helicase_C-like"/>
</dbReference>
<evidence type="ECO:0000256" key="4">
    <source>
        <dbReference type="ARBA" id="ARBA00022840"/>
    </source>
</evidence>
<dbReference type="SUPFAM" id="SSF52540">
    <property type="entry name" value="P-loop containing nucleoside triphosphate hydrolases"/>
    <property type="match status" value="2"/>
</dbReference>
<name>A0A6P2C9S3_9ACTN</name>
<dbReference type="AlphaFoldDB" id="A0A6P2C9S3"/>
<proteinExistence type="predicted"/>
<dbReference type="Pfam" id="PF13020">
    <property type="entry name" value="NOV_C"/>
    <property type="match status" value="1"/>
</dbReference>
<keyword evidence="8" id="KW-1185">Reference proteome</keyword>
<dbReference type="Pfam" id="PF00176">
    <property type="entry name" value="SNF2-rel_dom"/>
    <property type="match status" value="1"/>
</dbReference>
<evidence type="ECO:0000313" key="8">
    <source>
        <dbReference type="Proteomes" id="UP000460272"/>
    </source>
</evidence>
<feature type="domain" description="Helicase ATP-binding" evidence="5">
    <location>
        <begin position="110"/>
        <end position="274"/>
    </location>
</feature>
<evidence type="ECO:0000259" key="6">
    <source>
        <dbReference type="PROSITE" id="PS51194"/>
    </source>
</evidence>
<dbReference type="InterPro" id="IPR027417">
    <property type="entry name" value="P-loop_NTPase"/>
</dbReference>
<dbReference type="Gene3D" id="3.40.50.10810">
    <property type="entry name" value="Tandem AAA-ATPase domain"/>
    <property type="match status" value="1"/>
</dbReference>
<evidence type="ECO:0000313" key="7">
    <source>
        <dbReference type="EMBL" id="TVZ06313.1"/>
    </source>
</evidence>
<gene>
    <name evidence="7" type="ORF">EAS64_02455</name>
</gene>
<dbReference type="Gene3D" id="3.40.50.300">
    <property type="entry name" value="P-loop containing nucleotide triphosphate hydrolases"/>
    <property type="match status" value="1"/>
</dbReference>
<dbReference type="OrthoDB" id="9814088at2"/>
<dbReference type="PROSITE" id="PS51194">
    <property type="entry name" value="HELICASE_CTER"/>
    <property type="match status" value="1"/>
</dbReference>
<dbReference type="InterPro" id="IPR049730">
    <property type="entry name" value="SNF2/RAD54-like_C"/>
</dbReference>
<keyword evidence="2" id="KW-0378">Hydrolase</keyword>
<dbReference type="GO" id="GO:0016787">
    <property type="term" value="F:hydrolase activity"/>
    <property type="evidence" value="ECO:0007669"/>
    <property type="project" value="UniProtKB-KW"/>
</dbReference>
<dbReference type="PROSITE" id="PS51192">
    <property type="entry name" value="HELICASE_ATP_BIND_1"/>
    <property type="match status" value="1"/>
</dbReference>
<dbReference type="InterPro" id="IPR024975">
    <property type="entry name" value="NOV_C"/>
</dbReference>
<dbReference type="InterPro" id="IPR057342">
    <property type="entry name" value="DEXDc_RapA"/>
</dbReference>
<organism evidence="7 8">
    <name type="scientific">Trebonia kvetii</name>
    <dbReference type="NCBI Taxonomy" id="2480626"/>
    <lineage>
        <taxon>Bacteria</taxon>
        <taxon>Bacillati</taxon>
        <taxon>Actinomycetota</taxon>
        <taxon>Actinomycetes</taxon>
        <taxon>Streptosporangiales</taxon>
        <taxon>Treboniaceae</taxon>
        <taxon>Trebonia</taxon>
    </lineage>
</organism>
<keyword evidence="4" id="KW-0067">ATP-binding</keyword>
<dbReference type="InterPro" id="IPR014001">
    <property type="entry name" value="Helicase_ATP-bd"/>
</dbReference>
<sequence>MTFVPGSRVHIPHRLDLPGYVRIELAMPAGDGWQLFVEEPAGSFQKVELTREQAAACKILTEDGGGDSTAVLAGLWTAWMRAASAGARSAALASSPLTPYAHQMNAVYGAMLPQPNLRFLLADEPGTGKTIMAGMYLREMQRLGFISRALVVAPAHLVTKWQADFERFFGGGLRPITAQTVREHALETDHDLWIVSLDLAAVNPAVQAAIHPDRAGWDAVVFDEAHRLTPTAASYHQAGELLALNTPRALFMTATPHRGKEWLFRALLHLVDPDVYPPVAANEEPTHAAKPGRVHFLRRMKEDLVDFDGVTKLFKGRRAANETVPLNPTEVDYYAQALDLVDRFFPPHAVPLGRMVYGKRAASSLYALAETLKRRRDGMGSGMPAAAALAADPDGDDPPRADEAKVIVESSRAAKQERKEINGLLARLEPLLGDPGLPVSKWDPLVLTCLGANGIKPGNGEQAVVFTEYADTADWLVRALTAGGFTARRYSGRDLHPVRDAVRDAFARRDFQILVSTDAGNEGIDLQTAHVLVNWDIPWSLVRLEQRMGRIHRVGQTRDVELYNLIATETREGTVLEVLLRNFVTAANQLDGRMFDSLSLVGELVGLNDDRLTEVLSAAFGDDEQRAQALVAVQAITTARLEDAAKQAAAQEAALRSAVDVAAAVAALQDEQLERVNPAIVEAFLARIAGGGAVKVAPHAAGDGIFTLTLPGGETLPREFTPPGRVRPGEAAVVATSGAALTAARQASADVSEVISLGPSDPPFQSLVTLCAERLAPAMFRGGALVDESSTTDYDLFCFRSDLSEAGGKRKGTWSCLVRVDAAGARPVRWEMLANLRPGTGSAGPPHPARVNDARSRAAGAAREEQERRAHALDAWLAIADRELKRLPDQLTDGIRDRTTRIAERRRLEATTARRLADLRETSQVTIGEPSQLAWAHVIAAAPTPEPTEKDSERISMAHVARVLRGQGFAVADVHTEERGYDLHASRGREQRLVEVKGVWNAASSEGISMTGNEVLIATQHGRDYVLYVVDQCQDGTGVLYGTYPDPGRTFADLSTGTVIVHVPGSALKAARKNEESITCA</sequence>
<dbReference type="CDD" id="cd18793">
    <property type="entry name" value="SF2_C_SNF"/>
    <property type="match status" value="1"/>
</dbReference>
<dbReference type="Proteomes" id="UP000460272">
    <property type="component" value="Unassembled WGS sequence"/>
</dbReference>
<accession>A0A6P2C9S3</accession>
<reference evidence="7 8" key="1">
    <citation type="submission" date="2018-11" db="EMBL/GenBank/DDBJ databases">
        <title>Trebonia kvetii gen.nov., sp.nov., a novel acidophilic actinobacterium, and proposal of the new actinobacterial family Treboniaceae fam. nov.</title>
        <authorList>
            <person name="Rapoport D."/>
            <person name="Sagova-Mareckova M."/>
            <person name="Sedlacek I."/>
            <person name="Provaznik J."/>
            <person name="Kralova S."/>
            <person name="Pavlinic D."/>
            <person name="Benes V."/>
            <person name="Kopecky J."/>
        </authorList>
    </citation>
    <scope>NUCLEOTIDE SEQUENCE [LARGE SCALE GENOMIC DNA]</scope>
    <source>
        <strain evidence="7 8">15Tr583</strain>
    </source>
</reference>
<evidence type="ECO:0000256" key="1">
    <source>
        <dbReference type="ARBA" id="ARBA00022741"/>
    </source>
</evidence>
<dbReference type="PANTHER" id="PTHR45766:SF6">
    <property type="entry name" value="SWI_SNF-RELATED MATRIX-ASSOCIATED ACTIN-DEPENDENT REGULATOR OF CHROMATIN SUBFAMILY A-LIKE PROTEIN 1"/>
    <property type="match status" value="1"/>
</dbReference>
<feature type="domain" description="Helicase C-terminal" evidence="6">
    <location>
        <begin position="441"/>
        <end position="606"/>
    </location>
</feature>
<dbReference type="CDD" id="cd18011">
    <property type="entry name" value="DEXDc_RapA"/>
    <property type="match status" value="1"/>
</dbReference>
<evidence type="ECO:0000256" key="3">
    <source>
        <dbReference type="ARBA" id="ARBA00022806"/>
    </source>
</evidence>
<evidence type="ECO:0000259" key="5">
    <source>
        <dbReference type="PROSITE" id="PS51192"/>
    </source>
</evidence>
<dbReference type="SMART" id="SM00490">
    <property type="entry name" value="HELICc"/>
    <property type="match status" value="1"/>
</dbReference>
<keyword evidence="1" id="KW-0547">Nucleotide-binding</keyword>
<dbReference type="GO" id="GO:0005524">
    <property type="term" value="F:ATP binding"/>
    <property type="evidence" value="ECO:0007669"/>
    <property type="project" value="UniProtKB-KW"/>
</dbReference>
<protein>
    <submittedName>
        <fullName evidence="7">DUF3883 domain-containing protein</fullName>
    </submittedName>
</protein>
<dbReference type="GO" id="GO:0004386">
    <property type="term" value="F:helicase activity"/>
    <property type="evidence" value="ECO:0007669"/>
    <property type="project" value="UniProtKB-KW"/>
</dbReference>
<dbReference type="PANTHER" id="PTHR45766">
    <property type="entry name" value="DNA ANNEALING HELICASE AND ENDONUCLEASE ZRANB3 FAMILY MEMBER"/>
    <property type="match status" value="1"/>
</dbReference>
<keyword evidence="3" id="KW-0347">Helicase</keyword>
<dbReference type="EMBL" id="RPFW01000001">
    <property type="protein sequence ID" value="TVZ06313.1"/>
    <property type="molecule type" value="Genomic_DNA"/>
</dbReference>
<dbReference type="InterPro" id="IPR000330">
    <property type="entry name" value="SNF2_N"/>
</dbReference>
<dbReference type="Pfam" id="PF00271">
    <property type="entry name" value="Helicase_C"/>
    <property type="match status" value="1"/>
</dbReference>
<dbReference type="SMART" id="SM00487">
    <property type="entry name" value="DEXDc"/>
    <property type="match status" value="1"/>
</dbReference>
<evidence type="ECO:0000256" key="2">
    <source>
        <dbReference type="ARBA" id="ARBA00022801"/>
    </source>
</evidence>
<dbReference type="InterPro" id="IPR038718">
    <property type="entry name" value="SNF2-like_sf"/>
</dbReference>
<comment type="caution">
    <text evidence="7">The sequence shown here is derived from an EMBL/GenBank/DDBJ whole genome shotgun (WGS) entry which is preliminary data.</text>
</comment>